<protein>
    <submittedName>
        <fullName evidence="6">Glycine/D-amino acid oxidase</fullName>
    </submittedName>
</protein>
<organism evidence="6 7">
    <name type="scientific">Kaistella treverensis</name>
    <dbReference type="NCBI Taxonomy" id="631455"/>
    <lineage>
        <taxon>Bacteria</taxon>
        <taxon>Pseudomonadati</taxon>
        <taxon>Bacteroidota</taxon>
        <taxon>Flavobacteriia</taxon>
        <taxon>Flavobacteriales</taxon>
        <taxon>Weeksellaceae</taxon>
        <taxon>Chryseobacterium group</taxon>
        <taxon>Kaistella</taxon>
    </lineage>
</organism>
<dbReference type="GO" id="GO:0005737">
    <property type="term" value="C:cytoplasm"/>
    <property type="evidence" value="ECO:0007669"/>
    <property type="project" value="TreeGrafter"/>
</dbReference>
<evidence type="ECO:0000259" key="5">
    <source>
        <dbReference type="Pfam" id="PF01266"/>
    </source>
</evidence>
<evidence type="ECO:0000313" key="7">
    <source>
        <dbReference type="Proteomes" id="UP000242560"/>
    </source>
</evidence>
<dbReference type="Pfam" id="PF01266">
    <property type="entry name" value="DAO"/>
    <property type="match status" value="1"/>
</dbReference>
<dbReference type="RefSeq" id="WP_089819118.1">
    <property type="nucleotide sequence ID" value="NZ_FORQ01000001.1"/>
</dbReference>
<keyword evidence="7" id="KW-1185">Reference proteome</keyword>
<accession>A0A1I3KS54</accession>
<evidence type="ECO:0000256" key="1">
    <source>
        <dbReference type="ARBA" id="ARBA00001974"/>
    </source>
</evidence>
<feature type="domain" description="FAD dependent oxidoreductase" evidence="5">
    <location>
        <begin position="6"/>
        <end position="323"/>
    </location>
</feature>
<dbReference type="GO" id="GO:0016491">
    <property type="term" value="F:oxidoreductase activity"/>
    <property type="evidence" value="ECO:0007669"/>
    <property type="project" value="UniProtKB-KW"/>
</dbReference>
<reference evidence="7" key="1">
    <citation type="submission" date="2016-10" db="EMBL/GenBank/DDBJ databases">
        <authorList>
            <person name="Varghese N."/>
            <person name="Submissions S."/>
        </authorList>
    </citation>
    <scope>NUCLEOTIDE SEQUENCE [LARGE SCALE GENOMIC DNA]</scope>
    <source>
        <strain evidence="7">DSM 22251</strain>
    </source>
</reference>
<evidence type="ECO:0000256" key="2">
    <source>
        <dbReference type="ARBA" id="ARBA00009410"/>
    </source>
</evidence>
<keyword evidence="4" id="KW-0560">Oxidoreductase</keyword>
<dbReference type="PANTHER" id="PTHR13847:SF286">
    <property type="entry name" value="D-AMINO ACID DEHYDROGENASE"/>
    <property type="match status" value="1"/>
</dbReference>
<dbReference type="InterPro" id="IPR006076">
    <property type="entry name" value="FAD-dep_OxRdtase"/>
</dbReference>
<dbReference type="PANTHER" id="PTHR13847">
    <property type="entry name" value="SARCOSINE DEHYDROGENASE-RELATED"/>
    <property type="match status" value="1"/>
</dbReference>
<evidence type="ECO:0000313" key="6">
    <source>
        <dbReference type="EMBL" id="SFI75361.1"/>
    </source>
</evidence>
<dbReference type="SUPFAM" id="SSF54373">
    <property type="entry name" value="FAD-linked reductases, C-terminal domain"/>
    <property type="match status" value="1"/>
</dbReference>
<dbReference type="SUPFAM" id="SSF51971">
    <property type="entry name" value="Nucleotide-binding domain"/>
    <property type="match status" value="1"/>
</dbReference>
<gene>
    <name evidence="6" type="ORF">SAMN05421638_0985</name>
</gene>
<keyword evidence="3" id="KW-0285">Flavoprotein</keyword>
<dbReference type="Gene3D" id="3.50.50.60">
    <property type="entry name" value="FAD/NAD(P)-binding domain"/>
    <property type="match status" value="1"/>
</dbReference>
<dbReference type="Gene3D" id="3.30.9.10">
    <property type="entry name" value="D-Amino Acid Oxidase, subunit A, domain 2"/>
    <property type="match status" value="1"/>
</dbReference>
<sequence>MQKEVDYIIVGDGYAALFFAHQLMKHQKTFVLFSDSEKSASQISAGIINPVVLKKFTTFWLAAEQIEFLSKTLNEIENFTGKNYQISENIHRIFHDEKEKELWLSKSETEELAPFLAKDFENLDTVLNPFGTGAVKNSARLNVEDFFTDFNSYFKKNGHLKAEKFNYSELHDLTYKEITCKNIVFCEGMGVTQNPFFNDIPVIPNKGHHLKVKLSVKPKNEYTIKKKHFLFPLNNGLHYYGGTYDPLERENEIDDFATQQLIDGLSEFYPHSFEVVEINYGFRPTVKDRRPILGSHADFPNYFIFNGLGARGILNGCYFAEELFQHIENGKELMKEVDLKRFENKKFIRL</sequence>
<proteinExistence type="inferred from homology"/>
<evidence type="ECO:0000256" key="3">
    <source>
        <dbReference type="ARBA" id="ARBA00022630"/>
    </source>
</evidence>
<dbReference type="InterPro" id="IPR036188">
    <property type="entry name" value="FAD/NAD-bd_sf"/>
</dbReference>
<evidence type="ECO:0000256" key="4">
    <source>
        <dbReference type="ARBA" id="ARBA00023002"/>
    </source>
</evidence>
<dbReference type="Proteomes" id="UP000242560">
    <property type="component" value="Unassembled WGS sequence"/>
</dbReference>
<dbReference type="EMBL" id="FORQ01000001">
    <property type="protein sequence ID" value="SFI75361.1"/>
    <property type="molecule type" value="Genomic_DNA"/>
</dbReference>
<name>A0A1I3KS54_9FLAO</name>
<comment type="cofactor">
    <cofactor evidence="1">
        <name>FAD</name>
        <dbReference type="ChEBI" id="CHEBI:57692"/>
    </cofactor>
</comment>
<dbReference type="AlphaFoldDB" id="A0A1I3KS54"/>
<comment type="similarity">
    <text evidence="2">Belongs to the DadA oxidoreductase family.</text>
</comment>